<sequence length="45" mass="5372">MFSAVCQRLSSFRDEQCVVILYVLYTMSRRIQRNFAQWNSVPQTV</sequence>
<evidence type="ECO:0000313" key="2">
    <source>
        <dbReference type="Proteomes" id="UP000773850"/>
    </source>
</evidence>
<gene>
    <name evidence="1" type="ORF">GS8_3048</name>
</gene>
<reference evidence="1 2" key="1">
    <citation type="submission" date="2016-03" db="EMBL/GenBank/DDBJ databases">
        <title>Spore heat resistance.</title>
        <authorList>
            <person name="Boekhorst J."/>
            <person name="Berendsen E.M."/>
            <person name="Wells-Bennik M.H."/>
            <person name="Kuipers O.P."/>
        </authorList>
    </citation>
    <scope>NUCLEOTIDE SEQUENCE [LARGE SCALE GENOMIC DNA]</scope>
    <source>
        <strain evidence="1 2">GS8</strain>
    </source>
</reference>
<comment type="caution">
    <text evidence="1">The sequence shown here is derived from an EMBL/GenBank/DDBJ whole genome shotgun (WGS) entry which is preliminary data.</text>
</comment>
<name>A0ABQ7HBF2_GEOSE</name>
<dbReference type="EMBL" id="LUCS01000030">
    <property type="protein sequence ID" value="KAF6509517.1"/>
    <property type="molecule type" value="Genomic_DNA"/>
</dbReference>
<organism evidence="1 2">
    <name type="scientific">Geobacillus stearothermophilus</name>
    <name type="common">Bacillus stearothermophilus</name>
    <dbReference type="NCBI Taxonomy" id="1422"/>
    <lineage>
        <taxon>Bacteria</taxon>
        <taxon>Bacillati</taxon>
        <taxon>Bacillota</taxon>
        <taxon>Bacilli</taxon>
        <taxon>Bacillales</taxon>
        <taxon>Anoxybacillaceae</taxon>
        <taxon>Geobacillus</taxon>
    </lineage>
</organism>
<dbReference type="Proteomes" id="UP000773850">
    <property type="component" value="Unassembled WGS sequence"/>
</dbReference>
<accession>A0ABQ7HBF2</accession>
<protein>
    <submittedName>
        <fullName evidence="1">Uncharacterized protein</fullName>
    </submittedName>
</protein>
<keyword evidence="2" id="KW-1185">Reference proteome</keyword>
<proteinExistence type="predicted"/>
<evidence type="ECO:0000313" key="1">
    <source>
        <dbReference type="EMBL" id="KAF6509517.1"/>
    </source>
</evidence>